<dbReference type="RefSeq" id="WP_160980700.1">
    <property type="nucleotide sequence ID" value="NZ_WVHK01000061.1"/>
</dbReference>
<evidence type="ECO:0000256" key="1">
    <source>
        <dbReference type="SAM" id="Coils"/>
    </source>
</evidence>
<dbReference type="InterPro" id="IPR027417">
    <property type="entry name" value="P-loop_NTPase"/>
</dbReference>
<dbReference type="Gene3D" id="3.40.50.300">
    <property type="entry name" value="P-loop containing nucleotide triphosphate hydrolases"/>
    <property type="match status" value="2"/>
</dbReference>
<reference evidence="2 3" key="1">
    <citation type="submission" date="2019-11" db="EMBL/GenBank/DDBJ databases">
        <title>Genome sequence of Deinococcus xianganensis Y35, AI-2 producing algicidal bacterium, isolated from lake water.</title>
        <authorList>
            <person name="Li Y."/>
        </authorList>
    </citation>
    <scope>NUCLEOTIDE SEQUENCE [LARGE SCALE GENOMIC DNA]</scope>
    <source>
        <strain evidence="2 3">Y35</strain>
    </source>
</reference>
<evidence type="ECO:0000313" key="2">
    <source>
        <dbReference type="EMBL" id="MXV20857.1"/>
    </source>
</evidence>
<keyword evidence="3" id="KW-1185">Reference proteome</keyword>
<name>A0A6I4YPA8_9DEIO</name>
<dbReference type="Proteomes" id="UP000430519">
    <property type="component" value="Unassembled WGS sequence"/>
</dbReference>
<comment type="caution">
    <text evidence="2">The sequence shown here is derived from an EMBL/GenBank/DDBJ whole genome shotgun (WGS) entry which is preliminary data.</text>
</comment>
<feature type="coiled-coil region" evidence="1">
    <location>
        <begin position="175"/>
        <end position="202"/>
    </location>
</feature>
<gene>
    <name evidence="2" type="ORF">GLX28_14560</name>
</gene>
<organism evidence="2 3">
    <name type="scientific">Deinococcus xianganensis</name>
    <dbReference type="NCBI Taxonomy" id="1507289"/>
    <lineage>
        <taxon>Bacteria</taxon>
        <taxon>Thermotogati</taxon>
        <taxon>Deinococcota</taxon>
        <taxon>Deinococci</taxon>
        <taxon>Deinococcales</taxon>
        <taxon>Deinococcaceae</taxon>
        <taxon>Deinococcus</taxon>
    </lineage>
</organism>
<dbReference type="AlphaFoldDB" id="A0A6I4YPA8"/>
<accession>A0A6I4YPA8</accession>
<protein>
    <submittedName>
        <fullName evidence="2">Uncharacterized protein</fullName>
    </submittedName>
</protein>
<evidence type="ECO:0000313" key="3">
    <source>
        <dbReference type="Proteomes" id="UP000430519"/>
    </source>
</evidence>
<dbReference type="SUPFAM" id="SSF52540">
    <property type="entry name" value="P-loop containing nucleoside triphosphate hydrolases"/>
    <property type="match status" value="1"/>
</dbReference>
<keyword evidence="1" id="KW-0175">Coiled coil</keyword>
<proteinExistence type="predicted"/>
<sequence>MKSKAAARQKKTPFKVDAYGAKIMDVGDTQPYWDIVSDAWVRGAEEDLTTAGLMVNETGHIEFSLRLDPPSRMLMSDENLEARHYDLKTVLQVGIPEGERARLYIRISTIPYDRFQNLKQAGKNGKNPVAQFLVKKRLDRLDDKRRQGTIKEWSFYLTCTVKPSRPFSKDSPPDPEHLRKEVQRAQRRREELLNRVRNAGYRAEAMSAQEMFQEAWYYHNLDFLGGTPPQLLTESKARYEGAPTVQGAKDFLTLKRQILTTPTRTEDHAVVVNGSTLVYGISLHELPRQTEFGVLNAVAERITTGNMLFCIEIAHRDHGMEMEALEGANSKLHSATTSTKYAPSASAQQRYGSIKETLALVYEEGDNFYDVGVSLLLFAQGRDQLNEMLSQASTAFALFRSPRPVMHGYQSKHLYRALAPFNGRRTEFSFKLVETNAVGFMPAIAPFQGAGGGTLLYRNRANALTTFDPFAAGMGATHFMVIAPTRWGKTFLTQSMTLALIPEYDPVVTVIDRKNDFKDMIMSLGGVHVEFGGGGSATFNPMDLPGDEKAPDEGKMTFLLTLWRDFIPRNSDEERAGLEDTVLREAILMTYKAYLQEELPPRLRDVHSTLDTMTMYSDGDPMRASAVDVARSLAARMRPFLGDSNWGKVIDQYTNRDTNAKYMYYDLSKIPINAEQETKIAMRIVQDRVWQSARLIPGRKLCLVEEMGSTIRTKSDRDYMASWLRMGASFGLSVGGITQLAADLENMPELRDSFSWFFFGRLTNTEGLTKHLKMPATVAKAVSGLQKVDKDFTEWVLAFRPDEGDVNGEIIRVEESEHFFWLCSSQENHRRLREAAIKARHGDQLAAVEDLVAGRYPEVELTAEESAEELGSMPLHQLPVLETEAFA</sequence>
<dbReference type="EMBL" id="WVHK01000061">
    <property type="protein sequence ID" value="MXV20857.1"/>
    <property type="molecule type" value="Genomic_DNA"/>
</dbReference>